<proteinExistence type="inferred from homology"/>
<dbReference type="InterPro" id="IPR027417">
    <property type="entry name" value="P-loop_NTPase"/>
</dbReference>
<comment type="subunit">
    <text evidence="2">Heterodimer of SbcC and SbcD.</text>
</comment>
<dbReference type="STRING" id="999415.HMPREF9943_00401"/>
<name>M2NG81_9FIRM</name>
<dbReference type="GO" id="GO:0004527">
    <property type="term" value="F:exonuclease activity"/>
    <property type="evidence" value="ECO:0007669"/>
    <property type="project" value="UniProtKB-KW"/>
</dbReference>
<keyword evidence="7" id="KW-1185">Reference proteome</keyword>
<dbReference type="EMBL" id="AGEJ01000008">
    <property type="protein sequence ID" value="EMD17248.1"/>
    <property type="molecule type" value="Genomic_DNA"/>
</dbReference>
<dbReference type="Pfam" id="PF13476">
    <property type="entry name" value="AAA_23"/>
    <property type="match status" value="1"/>
</dbReference>
<protein>
    <recommendedName>
        <fullName evidence="3">Nuclease SbcCD subunit C</fullName>
    </recommendedName>
</protein>
<feature type="coiled-coil region" evidence="4">
    <location>
        <begin position="527"/>
        <end position="568"/>
    </location>
</feature>
<evidence type="ECO:0000256" key="3">
    <source>
        <dbReference type="ARBA" id="ARBA00013368"/>
    </source>
</evidence>
<dbReference type="PANTHER" id="PTHR32114:SF2">
    <property type="entry name" value="ABC TRANSPORTER ABCH.3"/>
    <property type="match status" value="1"/>
</dbReference>
<dbReference type="RefSeq" id="WP_004801581.1">
    <property type="nucleotide sequence ID" value="NZ_KB446646.1"/>
</dbReference>
<dbReference type="Proteomes" id="UP000011758">
    <property type="component" value="Unassembled WGS sequence"/>
</dbReference>
<dbReference type="InterPro" id="IPR038729">
    <property type="entry name" value="Rad50/SbcC_AAA"/>
</dbReference>
<accession>M2NG81</accession>
<feature type="coiled-coil region" evidence="4">
    <location>
        <begin position="299"/>
        <end position="436"/>
    </location>
</feature>
<keyword evidence="4" id="KW-0175">Coiled coil</keyword>
<dbReference type="eggNOG" id="COG0419">
    <property type="taxonomic scope" value="Bacteria"/>
</dbReference>
<comment type="caution">
    <text evidence="6">The sequence shown here is derived from an EMBL/GenBank/DDBJ whole genome shotgun (WGS) entry which is preliminary data.</text>
</comment>
<sequence length="1013" mass="119474">MKPLKLTIQAFSAYLNKTVIDFEELNKRGLYLICGDTGSGKTTIFDAICFALYKETSGTFRSHDIFRSHYASYNIPTIVELTFMLNSKIYTVHREHKYSKTGKTATDNDYILSSDKTISGVIKVNERMKELLQVDVRQFRQIVMIAQGEFSKLLTASSDDRVKIFRNIFHTEKLVEVEKLLKEKNSLLDKQYTLLSDRLNTLYSQYTGNDDIFNEQSLSLMKEELSFKNNEIEKYQILLKESKEKLQKASDKLNQVLKINELFRQYDFYQQSLEELLKCKKTYKEQIHSIELMKKAKELSYQEETIHTLDRQIKELEELLKNNKDRQRKLFNKEESFIKEKEKLPEYQKELQFLNEMIKRQEDLISYQHDYLLNDQKINELKSTYQELIKKQQEKQARREKLSRHLSRDQLSITEYTDLAVKKNQLETKMKKVNERKIQLHYLSDDYETLYILRENHYDKIHEFDKQRAIYNRCFELYKETYDHYMSQLTGHLAASLKEGEQCPVCGSIHHPDLAVLEGKKIDINDLNRLEKAADKEKDAFDLARDNVLKAQEEIKQKESVIKTLSESLGITQDLNKELFIYLLNDISQQEKTDRQDYLEISNRIEYLDKLKESVKESQNDLDYLNEELSFLEKKIQNILIDKNGLESINLEIIRQYPELKDFDKETILLIKAKKERLEKKIDSFVKMDTFFISQKTELQTQIKEQEIQIQKTVLLKTEKENILITGMKNDFHSSDDYQYYKNLLEEYDDYEKNVRNYENQYYNLNENLKSLNHQLEGKIREDQVFYQKAFDDLKNKIEIEEDDFKEMMMDMQRKKKLYSDIKKLYQKSENLLKEYGHYHTLYEMTSGRNSAKLSFERYVLTSYFDCILDYANVELRRLTQSRYQFMRRLEAKGNSGQGLDLNVIDYQTGLSRDIKSLSGGESFKAALALALGLSSMIQSYAGGIELNALFIDEGFGTLDDESLNQAIEVLADLKSDNKVIGIISHVGEIKDRIDAYIEVKKGNNGSLLTVRV</sequence>
<dbReference type="Gene3D" id="3.40.50.300">
    <property type="entry name" value="P-loop containing nucleotide triphosphate hydrolases"/>
    <property type="match status" value="2"/>
</dbReference>
<evidence type="ECO:0000256" key="1">
    <source>
        <dbReference type="ARBA" id="ARBA00006930"/>
    </source>
</evidence>
<feature type="coiled-coil region" evidence="4">
    <location>
        <begin position="218"/>
        <end position="259"/>
    </location>
</feature>
<keyword evidence="6" id="KW-0269">Exonuclease</keyword>
<dbReference type="SUPFAM" id="SSF52540">
    <property type="entry name" value="P-loop containing nucleoside triphosphate hydrolases"/>
    <property type="match status" value="2"/>
</dbReference>
<comment type="similarity">
    <text evidence="1">Belongs to the SMC family. SbcC subfamily.</text>
</comment>
<evidence type="ECO:0000256" key="4">
    <source>
        <dbReference type="SAM" id="Coils"/>
    </source>
</evidence>
<gene>
    <name evidence="6" type="ORF">HMPREF9943_00401</name>
</gene>
<feature type="coiled-coil region" evidence="4">
    <location>
        <begin position="608"/>
        <end position="642"/>
    </location>
</feature>
<evidence type="ECO:0000256" key="2">
    <source>
        <dbReference type="ARBA" id="ARBA00011322"/>
    </source>
</evidence>
<evidence type="ECO:0000259" key="5">
    <source>
        <dbReference type="Pfam" id="PF13476"/>
    </source>
</evidence>
<keyword evidence="6" id="KW-0378">Hydrolase</keyword>
<keyword evidence="6" id="KW-0540">Nuclease</keyword>
<evidence type="ECO:0000313" key="7">
    <source>
        <dbReference type="Proteomes" id="UP000011758"/>
    </source>
</evidence>
<feature type="coiled-coil region" evidence="4">
    <location>
        <begin position="741"/>
        <end position="835"/>
    </location>
</feature>
<dbReference type="Pfam" id="PF13558">
    <property type="entry name" value="SbcC_Walker_B"/>
    <property type="match status" value="1"/>
</dbReference>
<dbReference type="PATRIC" id="fig|999415.3.peg.396"/>
<organism evidence="6 7">
    <name type="scientific">Eggerthia catenaformis OT 569 = DSM 20559</name>
    <dbReference type="NCBI Taxonomy" id="999415"/>
    <lineage>
        <taxon>Bacteria</taxon>
        <taxon>Bacillati</taxon>
        <taxon>Bacillota</taxon>
        <taxon>Erysipelotrichia</taxon>
        <taxon>Erysipelotrichales</taxon>
        <taxon>Coprobacillaceae</taxon>
        <taxon>Eggerthia</taxon>
    </lineage>
</organism>
<evidence type="ECO:0000313" key="6">
    <source>
        <dbReference type="EMBL" id="EMD17248.1"/>
    </source>
</evidence>
<feature type="domain" description="Rad50/SbcC-type AAA" evidence="5">
    <location>
        <begin position="5"/>
        <end position="254"/>
    </location>
</feature>
<dbReference type="AlphaFoldDB" id="M2NG81"/>
<dbReference type="PANTHER" id="PTHR32114">
    <property type="entry name" value="ABC TRANSPORTER ABCH.3"/>
    <property type="match status" value="1"/>
</dbReference>
<reference evidence="6 7" key="1">
    <citation type="submission" date="2013-02" db="EMBL/GenBank/DDBJ databases">
        <title>The Genome Sequence of Lactobacillus catenaformis F0143.</title>
        <authorList>
            <consortium name="The Broad Institute Genome Sequencing Platform"/>
            <person name="Earl A."/>
            <person name="Ward D."/>
            <person name="Feldgarden M."/>
            <person name="Gevers D."/>
            <person name="Izard J."/>
            <person name="Blanton J.M."/>
            <person name="Mathney J."/>
            <person name="Dewhirst F.E."/>
            <person name="Young S.K."/>
            <person name="Zeng Q."/>
            <person name="Gargeya S."/>
            <person name="Fitzgerald M."/>
            <person name="Haas B."/>
            <person name="Abouelleil A."/>
            <person name="Alvarado L."/>
            <person name="Arachchi H.M."/>
            <person name="Berlin A."/>
            <person name="Chapman S.B."/>
            <person name="Gearin G."/>
            <person name="Goldberg J."/>
            <person name="Griggs A."/>
            <person name="Gujja S."/>
            <person name="Hansen M."/>
            <person name="Heiman D."/>
            <person name="Howarth C."/>
            <person name="Larimer J."/>
            <person name="Lui A."/>
            <person name="MacDonald P.J.P."/>
            <person name="McCowen C."/>
            <person name="Montmayeur A."/>
            <person name="Murphy C."/>
            <person name="Neiman D."/>
            <person name="Pearson M."/>
            <person name="Priest M."/>
            <person name="Roberts A."/>
            <person name="Saif S."/>
            <person name="Shea T."/>
            <person name="Sisk P."/>
            <person name="Stolte C."/>
            <person name="Sykes S."/>
            <person name="Wortman J."/>
            <person name="Nusbaum C."/>
            <person name="Birren B."/>
        </authorList>
    </citation>
    <scope>NUCLEOTIDE SEQUENCE [LARGE SCALE GENOMIC DNA]</scope>
    <source>
        <strain evidence="6 7">OT 569</strain>
    </source>
</reference>